<dbReference type="EMBL" id="BAAADJ010000064">
    <property type="protein sequence ID" value="GAA0348244.1"/>
    <property type="molecule type" value="Genomic_DNA"/>
</dbReference>
<dbReference type="Proteomes" id="UP001500782">
    <property type="component" value="Unassembled WGS sequence"/>
</dbReference>
<dbReference type="InterPro" id="IPR000182">
    <property type="entry name" value="GNAT_dom"/>
</dbReference>
<comment type="caution">
    <text evidence="4">The sequence shown here is derived from an EMBL/GenBank/DDBJ whole genome shotgun (WGS) entry which is preliminary data.</text>
</comment>
<accession>A0ABP3GLH2</accession>
<evidence type="ECO:0000313" key="5">
    <source>
        <dbReference type="Proteomes" id="UP001500782"/>
    </source>
</evidence>
<dbReference type="PROSITE" id="PS51186">
    <property type="entry name" value="GNAT"/>
    <property type="match status" value="1"/>
</dbReference>
<dbReference type="RefSeq" id="WP_343804157.1">
    <property type="nucleotide sequence ID" value="NZ_BAAADJ010000064.1"/>
</dbReference>
<evidence type="ECO:0000259" key="3">
    <source>
        <dbReference type="PROSITE" id="PS51186"/>
    </source>
</evidence>
<organism evidence="4 5">
    <name type="scientific">Bacillus carboniphilus</name>
    <dbReference type="NCBI Taxonomy" id="86663"/>
    <lineage>
        <taxon>Bacteria</taxon>
        <taxon>Bacillati</taxon>
        <taxon>Bacillota</taxon>
        <taxon>Bacilli</taxon>
        <taxon>Bacillales</taxon>
        <taxon>Bacillaceae</taxon>
        <taxon>Bacillus</taxon>
    </lineage>
</organism>
<reference evidence="5" key="1">
    <citation type="journal article" date="2019" name="Int. J. Syst. Evol. Microbiol.">
        <title>The Global Catalogue of Microorganisms (GCM) 10K type strain sequencing project: providing services to taxonomists for standard genome sequencing and annotation.</title>
        <authorList>
            <consortium name="The Broad Institute Genomics Platform"/>
            <consortium name="The Broad Institute Genome Sequencing Center for Infectious Disease"/>
            <person name="Wu L."/>
            <person name="Ma J."/>
        </authorList>
    </citation>
    <scope>NUCLEOTIDE SEQUENCE [LARGE SCALE GENOMIC DNA]</scope>
    <source>
        <strain evidence="5">JCM 9731</strain>
    </source>
</reference>
<keyword evidence="2" id="KW-0012">Acyltransferase</keyword>
<keyword evidence="5" id="KW-1185">Reference proteome</keyword>
<dbReference type="PANTHER" id="PTHR43877">
    <property type="entry name" value="AMINOALKYLPHOSPHONATE N-ACETYLTRANSFERASE-RELATED-RELATED"/>
    <property type="match status" value="1"/>
</dbReference>
<sequence length="1043" mass="119468">MTHTKHITFVEYSEKYAGQVAQMWNESRDSWGGDQTVKTAEYIQTSEANSGNITTFLALDEQKVVGYCGLSEYRDDTGALYIPLLNVHPDYHGQRLGKQLVFKAIEKTIELGWPRLDLYTWPGNTKAVPLYKKCGFFWEDRDDRTHLLNFMPTVMNHPLSKTFFEENNWYSSLRRSLEVKPDGRKENGFTYFTYHFEGGHGKSIDCDFELTGRSLRSINTNDYCFELSLPNHELIEGEKYEATLRVVNKKGVPLSCKLSTSETERIKGATSNEYDIKMGESIYHLPFQLKKTELGEPTKGKSHPLYAVHIEIDGIEFTLSVGVKPKQAAKLKTTLKNTYSKPGSTSTLYAEIESFLDYDSTFDIIPIADESIDYPLKSIQVSVERKGVKVVEIPCVIKKPGIHSERWIIKTNNPNQPVNQFSNKQSIWIPGVGSIGFGETDDEWSIGNGFTRVILHKETNLVEVKRSGQKEGFTHFRFPLIGKPYSSELSKKRAEVSFEVKNGYVQLNASYNVTTHPGLQICSVFTLKQDGLLEYSIKLDNNGEEVYKDLFIDQNFYHSLTKTTTALDGEIILLDEPKETEFVNIDFNKFSEPWLFTEYKPYHYGISWPKEAYAFFQGWLFHLEHTVKLLKPNESIILEPITVAAGTFQSWEEFRSYTIGQDVTEELAYQEGFRIYPGDHNPVMRSEEINLHLQSSQLLSVSGRAQVKYEEKILSEKKLNDKQVLSNEFKIDTSYFKVGLNKVKGELISPSRDIEASIHLLKMDIKDRVKTVIEKEENHTVWNSENGPLKWAGAPTFFPGVHSLKLDGTEWLATSYPTSSPKLWWNPWSGGIRHQIQGISNFSVAKEHSVMDEVVVLDQHSNEWTGLKVTTNFVHHLEWKGLQFTQYFVSLPGVPIIAVFASLQHPTKWIHDVNIMQVANFLTENGLDPTVSYEENRKRYTYRGGIDEHVVSRPNSTCCDRLQLQGRKGYLQFLDPDVSNVHEWYLHKEVTQRAVQQKVSAYSGEKVYTRPHFYISHPHPIVKTSLTLLNTLSLKEEGSHENN</sequence>
<dbReference type="InterPro" id="IPR050832">
    <property type="entry name" value="Bact_Acetyltransf"/>
</dbReference>
<proteinExistence type="predicted"/>
<dbReference type="CDD" id="cd04301">
    <property type="entry name" value="NAT_SF"/>
    <property type="match status" value="1"/>
</dbReference>
<gene>
    <name evidence="4" type="ORF">GCM10008967_43210</name>
</gene>
<feature type="domain" description="N-acetyltransferase" evidence="3">
    <location>
        <begin position="7"/>
        <end position="160"/>
    </location>
</feature>
<dbReference type="Gene3D" id="3.40.630.30">
    <property type="match status" value="1"/>
</dbReference>
<evidence type="ECO:0000256" key="2">
    <source>
        <dbReference type="ARBA" id="ARBA00023315"/>
    </source>
</evidence>
<dbReference type="Pfam" id="PF00583">
    <property type="entry name" value="Acetyltransf_1"/>
    <property type="match status" value="1"/>
</dbReference>
<evidence type="ECO:0000313" key="4">
    <source>
        <dbReference type="EMBL" id="GAA0348244.1"/>
    </source>
</evidence>
<name>A0ABP3GLH2_9BACI</name>
<protein>
    <recommendedName>
        <fullName evidence="3">N-acetyltransferase domain-containing protein</fullName>
    </recommendedName>
</protein>
<dbReference type="SUPFAM" id="SSF55729">
    <property type="entry name" value="Acyl-CoA N-acyltransferases (Nat)"/>
    <property type="match status" value="1"/>
</dbReference>
<keyword evidence="1" id="KW-0808">Transferase</keyword>
<evidence type="ECO:0000256" key="1">
    <source>
        <dbReference type="ARBA" id="ARBA00022679"/>
    </source>
</evidence>
<dbReference type="InterPro" id="IPR016181">
    <property type="entry name" value="Acyl_CoA_acyltransferase"/>
</dbReference>